<feature type="domain" description="RRM" evidence="7">
    <location>
        <begin position="531"/>
        <end position="620"/>
    </location>
</feature>
<dbReference type="PANTHER" id="PTHR48039:SF5">
    <property type="entry name" value="RNA-BINDING PROTEIN 28"/>
    <property type="match status" value="1"/>
</dbReference>
<dbReference type="CDD" id="cd12320">
    <property type="entry name" value="RRM6_RBM19_RRM5_MRD1"/>
    <property type="match status" value="1"/>
</dbReference>
<reference evidence="9" key="1">
    <citation type="submission" date="2021-01" db="EMBL/GenBank/DDBJ databases">
        <authorList>
            <person name="Corre E."/>
            <person name="Pelletier E."/>
            <person name="Niang G."/>
            <person name="Scheremetjew M."/>
            <person name="Finn R."/>
            <person name="Kale V."/>
            <person name="Holt S."/>
            <person name="Cochrane G."/>
            <person name="Meng A."/>
            <person name="Brown T."/>
            <person name="Cohen L."/>
        </authorList>
    </citation>
    <scope>NUCLEOTIDE SEQUENCE</scope>
    <source>
        <strain evidence="9">NY070348D</strain>
    </source>
</reference>
<evidence type="ECO:0000256" key="1">
    <source>
        <dbReference type="ARBA" id="ARBA00004123"/>
    </source>
</evidence>
<dbReference type="SMART" id="SM00360">
    <property type="entry name" value="RRM"/>
    <property type="match status" value="5"/>
</dbReference>
<feature type="compositionally biased region" description="Basic and acidic residues" evidence="6">
    <location>
        <begin position="514"/>
        <end position="526"/>
    </location>
</feature>
<gene>
    <name evidence="8" type="ORF">QSP1433_LOCUS942</name>
    <name evidence="9" type="ORF">QSP1433_LOCUS944</name>
</gene>
<feature type="domain" description="RRM" evidence="7">
    <location>
        <begin position="413"/>
        <end position="485"/>
    </location>
</feature>
<dbReference type="GO" id="GO:0005634">
    <property type="term" value="C:nucleus"/>
    <property type="evidence" value="ECO:0007669"/>
    <property type="project" value="UniProtKB-SubCell"/>
</dbReference>
<evidence type="ECO:0000256" key="3">
    <source>
        <dbReference type="ARBA" id="ARBA00022884"/>
    </source>
</evidence>
<proteinExistence type="predicted"/>
<dbReference type="EMBL" id="HBHK01001565">
    <property type="protein sequence ID" value="CAD9664222.1"/>
    <property type="molecule type" value="Transcribed_RNA"/>
</dbReference>
<dbReference type="InterPro" id="IPR051945">
    <property type="entry name" value="RRM_MRD1_RNA_proc_ribogen"/>
</dbReference>
<dbReference type="CDD" id="cd12317">
    <property type="entry name" value="RRM4_RBM19_RRM3_MRD1"/>
    <property type="match status" value="1"/>
</dbReference>
<dbReference type="InterPro" id="IPR012677">
    <property type="entry name" value="Nucleotide-bd_a/b_plait_sf"/>
</dbReference>
<feature type="domain" description="RRM" evidence="7">
    <location>
        <begin position="210"/>
        <end position="287"/>
    </location>
</feature>
<keyword evidence="4" id="KW-0539">Nucleus</keyword>
<sequence length="743" mass="82953">MEKRNNVREKEAEIPPSSRLCVKNVPKYATNDSVREFFSSQGVNVTDAKVIKSRSGQARQIAFVGFSSEEDATKMLKYFDKSYFDTCKLRVSYALPYGDSQLHRPWMKSSANVGEKRERSGESAQDDLKKKKKKNSNKKLAEFLSIMQPTSQKAFWGNDDEEAAAEESSSSSESEDEVDDEVDVKEPKPKEKAGEKDREEPSVELAAESGRLFVRNLSYKTTEADLETLFSRQGPISEVHIPLDDSGRSRGFGYVLFTVPEDAVKAIAALSGKIFQGRLIHILPALGKPDADGEKVEIVDGKTSYKAKKEAERKEKAGDSKSWNSLFIRGDAAIGAVADQLGVDKGELLLGNEDSDEDEDGNKKKKTSAAVRMALSETRVIAETKRFLEDEGVDIKLLEQGVREPGTVPRSKTCFLVKNLPHETDGGQLRQMFAKFGDLEKFVLPPSKTMALTSYFSAKQAKRAFRGLAYKRYKRVPLYLEWAPENVLVSETKGEVTSAVAENASSQVEEEEDTVTKDETEESTDRVQDTHTLFVKNLNFETREEGLRKLFERLATKNSKEKMVLHVSIPRKASSADEDLSMGYGFVEFVSGKAMRTVLRKVRNGVQLDGHELEVKISERKKGTVDDGSSSSRKTRNGKLGDASSATKSTKLMIRNLAFEATKKEIQNLLAAYGQVNTIRLPKKFDGTHRGFAFVDFVTHQEAKAAFSALSNTHLYGRHLVIEWAKDENSLESMREKAGRELE</sequence>
<dbReference type="PANTHER" id="PTHR48039">
    <property type="entry name" value="RNA-BINDING MOTIF PROTEIN 14B"/>
    <property type="match status" value="1"/>
</dbReference>
<evidence type="ECO:0000313" key="9">
    <source>
        <dbReference type="EMBL" id="CAD9664225.1"/>
    </source>
</evidence>
<evidence type="ECO:0000259" key="7">
    <source>
        <dbReference type="PROSITE" id="PS50102"/>
    </source>
</evidence>
<dbReference type="Gene3D" id="3.30.70.330">
    <property type="match status" value="5"/>
</dbReference>
<dbReference type="CDD" id="cd12565">
    <property type="entry name" value="RRM1_MRD1"/>
    <property type="match status" value="1"/>
</dbReference>
<dbReference type="InterPro" id="IPR035979">
    <property type="entry name" value="RBD_domain_sf"/>
</dbReference>
<name>A0A7S2R930_9STRA</name>
<dbReference type="AlphaFoldDB" id="A0A7S2R930"/>
<feature type="region of interest" description="Disordered" evidence="6">
    <location>
        <begin position="500"/>
        <end position="526"/>
    </location>
</feature>
<comment type="subcellular location">
    <subcellularLocation>
        <location evidence="1">Nucleus</location>
    </subcellularLocation>
</comment>
<dbReference type="GO" id="GO:0003729">
    <property type="term" value="F:mRNA binding"/>
    <property type="evidence" value="ECO:0007669"/>
    <property type="project" value="TreeGrafter"/>
</dbReference>
<dbReference type="EMBL" id="HBHK01001568">
    <property type="protein sequence ID" value="CAD9664225.1"/>
    <property type="molecule type" value="Transcribed_RNA"/>
</dbReference>
<feature type="compositionally biased region" description="Acidic residues" evidence="6">
    <location>
        <begin position="173"/>
        <end position="183"/>
    </location>
</feature>
<feature type="region of interest" description="Disordered" evidence="6">
    <location>
        <begin position="109"/>
        <end position="136"/>
    </location>
</feature>
<evidence type="ECO:0000313" key="8">
    <source>
        <dbReference type="EMBL" id="CAD9664222.1"/>
    </source>
</evidence>
<evidence type="ECO:0000256" key="6">
    <source>
        <dbReference type="SAM" id="MobiDB-lite"/>
    </source>
</evidence>
<feature type="region of interest" description="Disordered" evidence="6">
    <location>
        <begin position="159"/>
        <end position="204"/>
    </location>
</feature>
<organism evidence="9">
    <name type="scientific">Mucochytrium quahogii</name>
    <dbReference type="NCBI Taxonomy" id="96639"/>
    <lineage>
        <taxon>Eukaryota</taxon>
        <taxon>Sar</taxon>
        <taxon>Stramenopiles</taxon>
        <taxon>Bigyra</taxon>
        <taxon>Labyrinthulomycetes</taxon>
        <taxon>Thraustochytrida</taxon>
        <taxon>Thraustochytriidae</taxon>
        <taxon>Mucochytrium</taxon>
    </lineage>
</organism>
<accession>A0A7S2R930</accession>
<dbReference type="SUPFAM" id="SSF54928">
    <property type="entry name" value="RNA-binding domain, RBD"/>
    <property type="match status" value="4"/>
</dbReference>
<dbReference type="Pfam" id="PF00076">
    <property type="entry name" value="RRM_1"/>
    <property type="match status" value="5"/>
</dbReference>
<evidence type="ECO:0000256" key="5">
    <source>
        <dbReference type="PROSITE-ProRule" id="PRU00176"/>
    </source>
</evidence>
<evidence type="ECO:0000256" key="2">
    <source>
        <dbReference type="ARBA" id="ARBA00022737"/>
    </source>
</evidence>
<protein>
    <recommendedName>
        <fullName evidence="7">RRM domain-containing protein</fullName>
    </recommendedName>
</protein>
<keyword evidence="2" id="KW-0677">Repeat</keyword>
<evidence type="ECO:0000256" key="4">
    <source>
        <dbReference type="ARBA" id="ARBA00023242"/>
    </source>
</evidence>
<feature type="compositionally biased region" description="Basic and acidic residues" evidence="6">
    <location>
        <begin position="114"/>
        <end position="129"/>
    </location>
</feature>
<feature type="region of interest" description="Disordered" evidence="6">
    <location>
        <begin position="619"/>
        <end position="645"/>
    </location>
</feature>
<dbReference type="InterPro" id="IPR000504">
    <property type="entry name" value="RRM_dom"/>
</dbReference>
<dbReference type="PROSITE" id="PS50102">
    <property type="entry name" value="RRM"/>
    <property type="match status" value="5"/>
</dbReference>
<feature type="domain" description="RRM" evidence="7">
    <location>
        <begin position="650"/>
        <end position="727"/>
    </location>
</feature>
<keyword evidence="3 5" id="KW-0694">RNA-binding</keyword>
<feature type="compositionally biased region" description="Basic and acidic residues" evidence="6">
    <location>
        <begin position="184"/>
        <end position="201"/>
    </location>
</feature>
<feature type="domain" description="RRM" evidence="7">
    <location>
        <begin position="18"/>
        <end position="96"/>
    </location>
</feature>